<dbReference type="InterPro" id="IPR014795">
    <property type="entry name" value="TacA_1-like"/>
</dbReference>
<dbReference type="Gene3D" id="1.20.5.780">
    <property type="entry name" value="Single helix bin"/>
    <property type="match status" value="1"/>
</dbReference>
<sequence length="102" mass="11374">MPAYHDDISAIDERSSERMSFRTKPRIKETIQKAAALSGVDDSAFTMNAAYKAAMETIAAHEHTMLQPIDHKAFFAALDRPAAPTNKLRAAFARHRETIDSK</sequence>
<evidence type="ECO:0000313" key="5">
    <source>
        <dbReference type="Proteomes" id="UP000244162"/>
    </source>
</evidence>
<keyword evidence="5" id="KW-1185">Reference proteome</keyword>
<dbReference type="Proteomes" id="UP000244162">
    <property type="component" value="Unassembled WGS sequence"/>
</dbReference>
<name>A0A2T5FZK0_9SPHN</name>
<comment type="caution">
    <text evidence="4">The sequence shown here is derived from an EMBL/GenBank/DDBJ whole genome shotgun (WGS) entry which is preliminary data.</text>
</comment>
<keyword evidence="1" id="KW-1277">Toxin-antitoxin system</keyword>
<reference evidence="4 5" key="1">
    <citation type="submission" date="2017-09" db="EMBL/GenBank/DDBJ databases">
        <title>Sphingomonas panjinensis sp.nov., isolated from oil-contaminated soil.</title>
        <authorList>
            <person name="Wang L."/>
            <person name="Chen L."/>
        </authorList>
    </citation>
    <scope>NUCLEOTIDE SEQUENCE [LARGE SCALE GENOMIC DNA]</scope>
    <source>
        <strain evidence="4 5">FW-11</strain>
    </source>
</reference>
<dbReference type="EMBL" id="NWBU01000005">
    <property type="protein sequence ID" value="PTQ12136.1"/>
    <property type="molecule type" value="Genomic_DNA"/>
</dbReference>
<comment type="similarity">
    <text evidence="2">Belongs to the TacA antitoxin family.</text>
</comment>
<dbReference type="SUPFAM" id="SSF47598">
    <property type="entry name" value="Ribbon-helix-helix"/>
    <property type="match status" value="1"/>
</dbReference>
<dbReference type="Pfam" id="PF08681">
    <property type="entry name" value="TacA1"/>
    <property type="match status" value="1"/>
</dbReference>
<dbReference type="OrthoDB" id="7569726at2"/>
<dbReference type="PANTHER" id="PTHR35401">
    <property type="entry name" value="COPG FAMILY HELIX-TURN-HELIX PROTEIN-RELATED-RELATED"/>
    <property type="match status" value="1"/>
</dbReference>
<evidence type="ECO:0000256" key="2">
    <source>
        <dbReference type="ARBA" id="ARBA00049988"/>
    </source>
</evidence>
<dbReference type="GO" id="GO:0006355">
    <property type="term" value="P:regulation of DNA-templated transcription"/>
    <property type="evidence" value="ECO:0007669"/>
    <property type="project" value="InterPro"/>
</dbReference>
<organism evidence="4 5">
    <name type="scientific">Sphingomonas oleivorans</name>
    <dbReference type="NCBI Taxonomy" id="1735121"/>
    <lineage>
        <taxon>Bacteria</taxon>
        <taxon>Pseudomonadati</taxon>
        <taxon>Pseudomonadota</taxon>
        <taxon>Alphaproteobacteria</taxon>
        <taxon>Sphingomonadales</taxon>
        <taxon>Sphingomonadaceae</taxon>
        <taxon>Sphingomonas</taxon>
    </lineage>
</organism>
<evidence type="ECO:0000313" key="4">
    <source>
        <dbReference type="EMBL" id="PTQ12136.1"/>
    </source>
</evidence>
<feature type="region of interest" description="Disordered" evidence="3">
    <location>
        <begin position="1"/>
        <end position="22"/>
    </location>
</feature>
<gene>
    <name evidence="4" type="ORF">CLG96_06125</name>
</gene>
<dbReference type="AlphaFoldDB" id="A0A2T5FZK0"/>
<evidence type="ECO:0008006" key="6">
    <source>
        <dbReference type="Google" id="ProtNLM"/>
    </source>
</evidence>
<dbReference type="InterPro" id="IPR010985">
    <property type="entry name" value="Ribbon_hlx_hlx"/>
</dbReference>
<evidence type="ECO:0000256" key="1">
    <source>
        <dbReference type="ARBA" id="ARBA00022649"/>
    </source>
</evidence>
<proteinExistence type="inferred from homology"/>
<accession>A0A2T5FZK0</accession>
<dbReference type="PANTHER" id="PTHR35401:SF2">
    <property type="entry name" value="ABC-TYPE TRANSPORT SYSTEM"/>
    <property type="match status" value="1"/>
</dbReference>
<protein>
    <recommendedName>
        <fullName evidence="6">DUF1778 domain-containing protein</fullName>
    </recommendedName>
</protein>
<evidence type="ECO:0000256" key="3">
    <source>
        <dbReference type="SAM" id="MobiDB-lite"/>
    </source>
</evidence>